<evidence type="ECO:0008006" key="5">
    <source>
        <dbReference type="Google" id="ProtNLM"/>
    </source>
</evidence>
<keyword evidence="2" id="KW-0812">Transmembrane</keyword>
<dbReference type="Proteomes" id="UP000175684">
    <property type="component" value="Unassembled WGS sequence"/>
</dbReference>
<name>A0A1E7XY68_BIFAD</name>
<evidence type="ECO:0000313" key="4">
    <source>
        <dbReference type="Proteomes" id="UP000175684"/>
    </source>
</evidence>
<comment type="caution">
    <text evidence="3">The sequence shown here is derived from an EMBL/GenBank/DDBJ whole genome shotgun (WGS) entry which is preliminary data.</text>
</comment>
<evidence type="ECO:0000256" key="1">
    <source>
        <dbReference type="SAM" id="MobiDB-lite"/>
    </source>
</evidence>
<gene>
    <name evidence="3" type="ORF">BBK15_09065</name>
</gene>
<keyword evidence="2" id="KW-0472">Membrane</keyword>
<evidence type="ECO:0000256" key="2">
    <source>
        <dbReference type="SAM" id="Phobius"/>
    </source>
</evidence>
<feature type="region of interest" description="Disordered" evidence="1">
    <location>
        <begin position="221"/>
        <end position="275"/>
    </location>
</feature>
<dbReference type="CDD" id="cd00085">
    <property type="entry name" value="HNHc"/>
    <property type="match status" value="1"/>
</dbReference>
<dbReference type="InterPro" id="IPR003615">
    <property type="entry name" value="HNH_nuc"/>
</dbReference>
<evidence type="ECO:0000313" key="3">
    <source>
        <dbReference type="EMBL" id="OFA33784.1"/>
    </source>
</evidence>
<accession>A0A1E7XY68</accession>
<dbReference type="RefSeq" id="WP_070122927.1">
    <property type="nucleotide sequence ID" value="NZ_MAXD01000011.1"/>
</dbReference>
<dbReference type="EMBL" id="MAXD01000011">
    <property type="protein sequence ID" value="OFA33784.1"/>
    <property type="molecule type" value="Genomic_DNA"/>
</dbReference>
<sequence>MRRLLARLRRLYADYRALRWALWALGAVASVGGTIVGALAADAWRRMGPVLTDSPEYASDAKASPPLASIHWSLPHVDLGPFVPLLIALAVVLAVRVLLRWPMARPDNPWERDPKRLFTDADRRWIKELTGNRCEHRWMFGLLRCRRRGAYMDGHGQMDHHYPHAKGGATVRTNLVWLCDRHNNRKSDKVPTRLETWMLYRARLKYLPARWRAYARIDATTDETEEDDDDGQERHEPQARGAARGRTIRRRDGGGVGRRPVPARDRAPEEPPQEP</sequence>
<dbReference type="Gene3D" id="1.10.30.50">
    <property type="match status" value="1"/>
</dbReference>
<keyword evidence="2" id="KW-1133">Transmembrane helix</keyword>
<feature type="compositionally biased region" description="Acidic residues" evidence="1">
    <location>
        <begin position="221"/>
        <end position="231"/>
    </location>
</feature>
<feature type="transmembrane region" description="Helical" evidence="2">
    <location>
        <begin position="20"/>
        <end position="41"/>
    </location>
</feature>
<protein>
    <recommendedName>
        <fullName evidence="5">HNH endonuclease</fullName>
    </recommendedName>
</protein>
<feature type="transmembrane region" description="Helical" evidence="2">
    <location>
        <begin position="82"/>
        <end position="99"/>
    </location>
</feature>
<reference evidence="3 4" key="1">
    <citation type="submission" date="2016-07" db="EMBL/GenBank/DDBJ databases">
        <title>Draft Genome Sequence of Bifidobacterium adolescentis strain Km 4.</title>
        <authorList>
            <person name="Danilenko V.N."/>
        </authorList>
    </citation>
    <scope>NUCLEOTIDE SEQUENCE [LARGE SCALE GENOMIC DNA]</scope>
    <source>
        <strain evidence="3 4">Km 4</strain>
    </source>
</reference>
<proteinExistence type="predicted"/>
<organism evidence="3 4">
    <name type="scientific">Bifidobacterium adolescentis</name>
    <dbReference type="NCBI Taxonomy" id="1680"/>
    <lineage>
        <taxon>Bacteria</taxon>
        <taxon>Bacillati</taxon>
        <taxon>Actinomycetota</taxon>
        <taxon>Actinomycetes</taxon>
        <taxon>Bifidobacteriales</taxon>
        <taxon>Bifidobacteriaceae</taxon>
        <taxon>Bifidobacterium</taxon>
    </lineage>
</organism>
<dbReference type="AlphaFoldDB" id="A0A1E7XY68"/>